<dbReference type="Gene3D" id="1.10.472.30">
    <property type="entry name" value="Transcription elongation factor S-II, central domain"/>
    <property type="match status" value="1"/>
</dbReference>
<dbReference type="SUPFAM" id="SSF57903">
    <property type="entry name" value="FYVE/PHD zinc finger"/>
    <property type="match status" value="1"/>
</dbReference>
<dbReference type="Pfam" id="PF07744">
    <property type="entry name" value="SPOC"/>
    <property type="match status" value="1"/>
</dbReference>
<dbReference type="GO" id="GO:0031564">
    <property type="term" value="P:transcription antitermination"/>
    <property type="evidence" value="ECO:0007669"/>
    <property type="project" value="TreeGrafter"/>
</dbReference>
<evidence type="ECO:0000259" key="9">
    <source>
        <dbReference type="PROSITE" id="PS50016"/>
    </source>
</evidence>
<comment type="function">
    <text evidence="1">Negative regulator of transcription elongation.</text>
</comment>
<feature type="region of interest" description="Disordered" evidence="8">
    <location>
        <begin position="314"/>
        <end position="368"/>
    </location>
</feature>
<keyword evidence="12" id="KW-1185">Reference proteome</keyword>
<evidence type="ECO:0000256" key="7">
    <source>
        <dbReference type="PROSITE-ProRule" id="PRU00146"/>
    </source>
</evidence>
<evidence type="ECO:0000256" key="1">
    <source>
        <dbReference type="ARBA" id="ARBA00002311"/>
    </source>
</evidence>
<gene>
    <name evidence="11" type="ORF">PUMCH_000410</name>
</gene>
<dbReference type="AlphaFoldDB" id="A0AAX4H408"/>
<evidence type="ECO:0000313" key="12">
    <source>
        <dbReference type="Proteomes" id="UP001338582"/>
    </source>
</evidence>
<evidence type="ECO:0000256" key="5">
    <source>
        <dbReference type="ARBA" id="ARBA00022771"/>
    </source>
</evidence>
<dbReference type="GeneID" id="88171479"/>
<dbReference type="SUPFAM" id="SSF46942">
    <property type="entry name" value="Elongation factor TFIIS domain 2"/>
    <property type="match status" value="1"/>
</dbReference>
<dbReference type="GO" id="GO:0001139">
    <property type="term" value="F:RNA polymerase II complex recruiting activity"/>
    <property type="evidence" value="ECO:0007669"/>
    <property type="project" value="TreeGrafter"/>
</dbReference>
<dbReference type="GO" id="GO:0000977">
    <property type="term" value="F:RNA polymerase II transcription regulatory region sequence-specific DNA binding"/>
    <property type="evidence" value="ECO:0007669"/>
    <property type="project" value="TreeGrafter"/>
</dbReference>
<dbReference type="InterPro" id="IPR019786">
    <property type="entry name" value="Zinc_finger_PHD-type_CS"/>
</dbReference>
<evidence type="ECO:0000256" key="2">
    <source>
        <dbReference type="ARBA" id="ARBA00011050"/>
    </source>
</evidence>
<keyword evidence="5 7" id="KW-0863">Zinc-finger</keyword>
<feature type="domain" description="PHD-type" evidence="9">
    <location>
        <begin position="57"/>
        <end position="115"/>
    </location>
</feature>
<dbReference type="Pfam" id="PF07500">
    <property type="entry name" value="TFIIS_M"/>
    <property type="match status" value="1"/>
</dbReference>
<feature type="region of interest" description="Disordered" evidence="8">
    <location>
        <begin position="649"/>
        <end position="668"/>
    </location>
</feature>
<dbReference type="InterPro" id="IPR019787">
    <property type="entry name" value="Znf_PHD-finger"/>
</dbReference>
<dbReference type="SMART" id="SM00249">
    <property type="entry name" value="PHD"/>
    <property type="match status" value="1"/>
</dbReference>
<feature type="compositionally biased region" description="Basic and acidic residues" evidence="8">
    <location>
        <begin position="314"/>
        <end position="323"/>
    </location>
</feature>
<proteinExistence type="inferred from homology"/>
<keyword evidence="4" id="KW-0479">Metal-binding</keyword>
<dbReference type="GO" id="GO:0006362">
    <property type="term" value="P:transcription elongation by RNA polymerase I"/>
    <property type="evidence" value="ECO:0007669"/>
    <property type="project" value="TreeGrafter"/>
</dbReference>
<evidence type="ECO:0000259" key="10">
    <source>
        <dbReference type="PROSITE" id="PS51321"/>
    </source>
</evidence>
<feature type="domain" description="TFIIS central" evidence="10">
    <location>
        <begin position="168"/>
        <end position="278"/>
    </location>
</feature>
<dbReference type="EMBL" id="CP138894">
    <property type="protein sequence ID" value="WPK23182.1"/>
    <property type="molecule type" value="Genomic_DNA"/>
</dbReference>
<dbReference type="GO" id="GO:0031440">
    <property type="term" value="P:regulation of mRNA 3'-end processing"/>
    <property type="evidence" value="ECO:0007669"/>
    <property type="project" value="TreeGrafter"/>
</dbReference>
<sequence>MEEPRRSARANKGVHSGRDLLDVYYVNLADEPAHKRIKVDESNDQDSIFEIPAPSEVVKCLPCGTTDANYNEETDQGGLMIECERCTTWQHAKCMGYKSERAIPKVYLCNVCKDKDDPTFETSKSIQGITTPDSTTAPSLIKTTSAKPKVHSAAAAKKAAVVAAAQKTRDSVSKALLNVIVKCNSELNDAHDWSVKIENAIFEWAQCTDKKYIEKSRAIMALVKKPIVLNRLINGEISATQLTTLPVEEIDPDLKHYAEKVRQELIRRSVLVVEDDQSQRVRRTHKGEEIVESAKDEVDDHTVSVVAKNVSLKKSAEMQESSRKKIIPGNSSQTSYHYEDDDDYSTPATVQDSKSESNNADASDSEDDMDLILERKSKSPEPKATDSIQIPKKPKLPPTIPTKFWSGEVELPDVASAIMSAEFISCSKYEEPKDNITVSFHNKAMRICKELIENSKILIQGRLDRSRADPYVDKIRSSRDLFIVKLTSKSTESNFDKLYQYFLKRSKVGVISCRASFVKDAYLYALSGTPPPFFESATLSGDGLYIVYVVKKDYVPVGKSILKKPTTPHAAKKAPPSLDSILSKLGGPTTNQAPVSQLPGHLPAKPVISAHPLAPASSMPHGQYQAGPQQATSGLTQEQLMFLTDLVSQNGQNNNNQPAMLTSLHNNH</sequence>
<evidence type="ECO:0000256" key="3">
    <source>
        <dbReference type="ARBA" id="ARBA00021616"/>
    </source>
</evidence>
<dbReference type="Gene3D" id="3.30.40.10">
    <property type="entry name" value="Zinc/RING finger domain, C3HC4 (zinc finger)"/>
    <property type="match status" value="1"/>
</dbReference>
<feature type="region of interest" description="Disordered" evidence="8">
    <location>
        <begin position="589"/>
        <end position="632"/>
    </location>
</feature>
<dbReference type="InterPro" id="IPR036575">
    <property type="entry name" value="TFIIS_cen_dom_sf"/>
</dbReference>
<dbReference type="InterPro" id="IPR001965">
    <property type="entry name" value="Znf_PHD"/>
</dbReference>
<evidence type="ECO:0000256" key="8">
    <source>
        <dbReference type="SAM" id="MobiDB-lite"/>
    </source>
</evidence>
<dbReference type="PROSITE" id="PS51321">
    <property type="entry name" value="TFIIS_CENTRAL"/>
    <property type="match status" value="1"/>
</dbReference>
<evidence type="ECO:0000256" key="6">
    <source>
        <dbReference type="ARBA" id="ARBA00022833"/>
    </source>
</evidence>
<feature type="compositionally biased region" description="Basic and acidic residues" evidence="8">
    <location>
        <begin position="286"/>
        <end position="298"/>
    </location>
</feature>
<feature type="region of interest" description="Disordered" evidence="8">
    <location>
        <begin position="277"/>
        <end position="298"/>
    </location>
</feature>
<organism evidence="11 12">
    <name type="scientific">Australozyma saopauloensis</name>
    <dbReference type="NCBI Taxonomy" id="291208"/>
    <lineage>
        <taxon>Eukaryota</taxon>
        <taxon>Fungi</taxon>
        <taxon>Dikarya</taxon>
        <taxon>Ascomycota</taxon>
        <taxon>Saccharomycotina</taxon>
        <taxon>Pichiomycetes</taxon>
        <taxon>Metschnikowiaceae</taxon>
        <taxon>Australozyma</taxon>
    </lineage>
</organism>
<name>A0AAX4H408_9ASCO</name>
<dbReference type="GO" id="GO:0006368">
    <property type="term" value="P:transcription elongation by RNA polymerase II"/>
    <property type="evidence" value="ECO:0007669"/>
    <property type="project" value="TreeGrafter"/>
</dbReference>
<reference evidence="11 12" key="1">
    <citation type="submission" date="2023-10" db="EMBL/GenBank/DDBJ databases">
        <title>Draft Genome Sequence of Candida saopaulonensis from a very Premature Infant with Sepsis.</title>
        <authorList>
            <person name="Ning Y."/>
            <person name="Dai R."/>
            <person name="Xiao M."/>
            <person name="Xu Y."/>
            <person name="Yan Q."/>
            <person name="Zhang L."/>
        </authorList>
    </citation>
    <scope>NUCLEOTIDE SEQUENCE [LARGE SCALE GENOMIC DNA]</scope>
    <source>
        <strain evidence="11 12">19XY460</strain>
    </source>
</reference>
<dbReference type="RefSeq" id="XP_062875569.1">
    <property type="nucleotide sequence ID" value="XM_063019499.1"/>
</dbReference>
<dbReference type="InterPro" id="IPR013083">
    <property type="entry name" value="Znf_RING/FYVE/PHD"/>
</dbReference>
<dbReference type="Proteomes" id="UP001338582">
    <property type="component" value="Chromosome 1"/>
</dbReference>
<comment type="similarity">
    <text evidence="2">Belongs to the BYE1 family.</text>
</comment>
<dbReference type="InterPro" id="IPR003618">
    <property type="entry name" value="TFIIS_cen_dom"/>
</dbReference>
<dbReference type="Pfam" id="PF20826">
    <property type="entry name" value="PHD_5"/>
    <property type="match status" value="1"/>
</dbReference>
<dbReference type="PANTHER" id="PTHR11477:SF11">
    <property type="entry name" value="TRANSCRIPTION FACTOR BYE1"/>
    <property type="match status" value="1"/>
</dbReference>
<dbReference type="GO" id="GO:0008270">
    <property type="term" value="F:zinc ion binding"/>
    <property type="evidence" value="ECO:0007669"/>
    <property type="project" value="UniProtKB-KW"/>
</dbReference>
<dbReference type="PANTHER" id="PTHR11477">
    <property type="entry name" value="TRANSCRIPTION FACTOR S-II ZINC FINGER DOMAIN-CONTAINING PROTEIN"/>
    <property type="match status" value="1"/>
</dbReference>
<dbReference type="GO" id="GO:0005634">
    <property type="term" value="C:nucleus"/>
    <property type="evidence" value="ECO:0007669"/>
    <property type="project" value="TreeGrafter"/>
</dbReference>
<accession>A0AAX4H408</accession>
<evidence type="ECO:0000313" key="11">
    <source>
        <dbReference type="EMBL" id="WPK23182.1"/>
    </source>
</evidence>
<protein>
    <recommendedName>
        <fullName evidence="3">Transcription factor BYE1</fullName>
    </recommendedName>
</protein>
<dbReference type="KEGG" id="asau:88171479"/>
<dbReference type="InterPro" id="IPR011011">
    <property type="entry name" value="Znf_FYVE_PHD"/>
</dbReference>
<dbReference type="PROSITE" id="PS01359">
    <property type="entry name" value="ZF_PHD_1"/>
    <property type="match status" value="1"/>
</dbReference>
<evidence type="ECO:0000256" key="4">
    <source>
        <dbReference type="ARBA" id="ARBA00022723"/>
    </source>
</evidence>
<keyword evidence="6" id="KW-0862">Zinc</keyword>
<dbReference type="PROSITE" id="PS50016">
    <property type="entry name" value="ZF_PHD_2"/>
    <property type="match status" value="1"/>
</dbReference>
<dbReference type="InterPro" id="IPR012921">
    <property type="entry name" value="SPOC_C"/>
</dbReference>
<dbReference type="SMART" id="SM00510">
    <property type="entry name" value="TFS2M"/>
    <property type="match status" value="1"/>
</dbReference>